<feature type="non-terminal residue" evidence="1">
    <location>
        <position position="49"/>
    </location>
</feature>
<organism evidence="1">
    <name type="scientific">Lepeophtheirus salmonis</name>
    <name type="common">Salmon louse</name>
    <name type="synonym">Caligus salmonis</name>
    <dbReference type="NCBI Taxonomy" id="72036"/>
    <lineage>
        <taxon>Eukaryota</taxon>
        <taxon>Metazoa</taxon>
        <taxon>Ecdysozoa</taxon>
        <taxon>Arthropoda</taxon>
        <taxon>Crustacea</taxon>
        <taxon>Multicrustacea</taxon>
        <taxon>Hexanauplia</taxon>
        <taxon>Copepoda</taxon>
        <taxon>Siphonostomatoida</taxon>
        <taxon>Caligidae</taxon>
        <taxon>Lepeophtheirus</taxon>
    </lineage>
</organism>
<accession>A0A0K2SZ02</accession>
<name>A0A0K2SZ02_LEPSM</name>
<reference evidence="1" key="1">
    <citation type="submission" date="2014-05" db="EMBL/GenBank/DDBJ databases">
        <authorList>
            <person name="Chronopoulou M."/>
        </authorList>
    </citation>
    <scope>NUCLEOTIDE SEQUENCE</scope>
    <source>
        <tissue evidence="1">Whole organism</tissue>
    </source>
</reference>
<proteinExistence type="predicted"/>
<feature type="non-terminal residue" evidence="1">
    <location>
        <position position="1"/>
    </location>
</feature>
<evidence type="ECO:0000313" key="1">
    <source>
        <dbReference type="EMBL" id="CDW19004.1"/>
    </source>
</evidence>
<sequence>LLQLKLSLKSIYVKYYFLLHKRVGFKPRQRVQENNVSRARCPLSYVAPF</sequence>
<protein>
    <submittedName>
        <fullName evidence="1">Uncharacterized protein</fullName>
    </submittedName>
</protein>
<dbReference type="AlphaFoldDB" id="A0A0K2SZ02"/>
<dbReference type="EMBL" id="HACA01001643">
    <property type="protein sequence ID" value="CDW19004.1"/>
    <property type="molecule type" value="Transcribed_RNA"/>
</dbReference>